<keyword evidence="5 6" id="KW-0472">Membrane</keyword>
<evidence type="ECO:0000313" key="8">
    <source>
        <dbReference type="Proteomes" id="UP000198430"/>
    </source>
</evidence>
<dbReference type="GO" id="GO:0055085">
    <property type="term" value="P:transmembrane transport"/>
    <property type="evidence" value="ECO:0007669"/>
    <property type="project" value="TreeGrafter"/>
</dbReference>
<reference evidence="7 8" key="1">
    <citation type="submission" date="2015-11" db="EMBL/GenBank/DDBJ databases">
        <title>Draft genome sequences of new species of the genus Lactobacillus isolated from orchardgrass silage.</title>
        <authorList>
            <person name="Tohno M."/>
            <person name="Tanizawa Y."/>
            <person name="Arita M."/>
        </authorList>
    </citation>
    <scope>NUCLEOTIDE SEQUENCE [LARGE SCALE GENOMIC DNA]</scope>
    <source>
        <strain evidence="7 8">IWT140</strain>
    </source>
</reference>
<evidence type="ECO:0000256" key="5">
    <source>
        <dbReference type="ARBA" id="ARBA00023136"/>
    </source>
</evidence>
<dbReference type="EMBL" id="BCMH01000002">
    <property type="protein sequence ID" value="GAX03005.1"/>
    <property type="molecule type" value="Genomic_DNA"/>
</dbReference>
<evidence type="ECO:0000313" key="7">
    <source>
        <dbReference type="EMBL" id="GAX03005.1"/>
    </source>
</evidence>
<comment type="caution">
    <text evidence="7">The sequence shown here is derived from an EMBL/GenBank/DDBJ whole genome shotgun (WGS) entry which is preliminary data.</text>
</comment>
<comment type="subcellular location">
    <subcellularLocation>
        <location evidence="1">Membrane</location>
        <topology evidence="1">Multi-pass membrane protein</topology>
    </subcellularLocation>
</comment>
<keyword evidence="3 6" id="KW-0812">Transmembrane</keyword>
<feature type="transmembrane region" description="Helical" evidence="6">
    <location>
        <begin position="64"/>
        <end position="85"/>
    </location>
</feature>
<protein>
    <submittedName>
        <fullName evidence="7">Membrane protein</fullName>
    </submittedName>
</protein>
<dbReference type="PANTHER" id="PTHR21716:SF62">
    <property type="entry name" value="TRANSPORT PROTEIN YDBI-RELATED"/>
    <property type="match status" value="1"/>
</dbReference>
<evidence type="ECO:0000256" key="1">
    <source>
        <dbReference type="ARBA" id="ARBA00004141"/>
    </source>
</evidence>
<organism evidence="7 8">
    <name type="scientific">Secundilactobacillus pentosiphilus</name>
    <dbReference type="NCBI Taxonomy" id="1714682"/>
    <lineage>
        <taxon>Bacteria</taxon>
        <taxon>Bacillati</taxon>
        <taxon>Bacillota</taxon>
        <taxon>Bacilli</taxon>
        <taxon>Lactobacillales</taxon>
        <taxon>Lactobacillaceae</taxon>
        <taxon>Secundilactobacillus</taxon>
    </lineage>
</organism>
<evidence type="ECO:0000256" key="3">
    <source>
        <dbReference type="ARBA" id="ARBA00022692"/>
    </source>
</evidence>
<evidence type="ECO:0000256" key="2">
    <source>
        <dbReference type="ARBA" id="ARBA00009773"/>
    </source>
</evidence>
<keyword evidence="4 6" id="KW-1133">Transmembrane helix</keyword>
<feature type="transmembrane region" description="Helical" evidence="6">
    <location>
        <begin position="33"/>
        <end position="52"/>
    </location>
</feature>
<gene>
    <name evidence="7" type="primary">perM_1</name>
    <name evidence="7" type="ORF">IWT140_00603</name>
</gene>
<dbReference type="Proteomes" id="UP000198430">
    <property type="component" value="Unassembled WGS sequence"/>
</dbReference>
<comment type="similarity">
    <text evidence="2">Belongs to the autoinducer-2 exporter (AI-2E) (TC 2.A.86) family.</text>
</comment>
<dbReference type="AlphaFoldDB" id="A0A1Z5IMN3"/>
<dbReference type="PANTHER" id="PTHR21716">
    <property type="entry name" value="TRANSMEMBRANE PROTEIN"/>
    <property type="match status" value="1"/>
</dbReference>
<dbReference type="InterPro" id="IPR002549">
    <property type="entry name" value="AI-2E-like"/>
</dbReference>
<keyword evidence="8" id="KW-1185">Reference proteome</keyword>
<evidence type="ECO:0000256" key="4">
    <source>
        <dbReference type="ARBA" id="ARBA00022989"/>
    </source>
</evidence>
<sequence length="120" mass="13142">MVFLLSLIPVAGALISVVPLSMVAYAVGGWQSVIAIIIMIICIHALEAYVLNPRFMSSKTHLPAFFTFIVLLASEKLFGTLGLIVDLPIFTFFLDILQIKTLTKDKTSDDQGKKKAVTNN</sequence>
<dbReference type="Pfam" id="PF01594">
    <property type="entry name" value="AI-2E_transport"/>
    <property type="match status" value="1"/>
</dbReference>
<proteinExistence type="inferred from homology"/>
<evidence type="ECO:0000256" key="6">
    <source>
        <dbReference type="SAM" id="Phobius"/>
    </source>
</evidence>
<feature type="transmembrane region" description="Helical" evidence="6">
    <location>
        <begin position="7"/>
        <end position="27"/>
    </location>
</feature>
<dbReference type="GO" id="GO:0016020">
    <property type="term" value="C:membrane"/>
    <property type="evidence" value="ECO:0007669"/>
    <property type="project" value="UniProtKB-SubCell"/>
</dbReference>
<accession>A0A1Z5IMN3</accession>
<name>A0A1Z5IMN3_9LACO</name>